<evidence type="ECO:0000313" key="2">
    <source>
        <dbReference type="EMBL" id="CAD8679319.1"/>
    </source>
</evidence>
<proteinExistence type="predicted"/>
<name>A0A7S0RJQ9_9CHLO</name>
<dbReference type="Gene3D" id="3.40.250.10">
    <property type="entry name" value="Rhodanese-like domain"/>
    <property type="match status" value="1"/>
</dbReference>
<accession>A0A7S0RJQ9</accession>
<feature type="domain" description="Rhodanese" evidence="1">
    <location>
        <begin position="103"/>
        <end position="238"/>
    </location>
</feature>
<dbReference type="InterPro" id="IPR001763">
    <property type="entry name" value="Rhodanese-like_dom"/>
</dbReference>
<dbReference type="PANTHER" id="PTHR44920">
    <property type="entry name" value="RHODANESE-LIKE DOMAIN-CONTAINING PROTEIN 14, CHLOROPLASTIC-RELATED"/>
    <property type="match status" value="1"/>
</dbReference>
<dbReference type="PANTHER" id="PTHR44920:SF2">
    <property type="entry name" value="RHODANESE DOMAIN-CONTAINING PROTEIN"/>
    <property type="match status" value="1"/>
</dbReference>
<dbReference type="InterPro" id="IPR043186">
    <property type="entry name" value="Str14"/>
</dbReference>
<protein>
    <recommendedName>
        <fullName evidence="1">Rhodanese domain-containing protein</fullName>
    </recommendedName>
</protein>
<organism evidence="2">
    <name type="scientific">Pyramimonas obovata</name>
    <dbReference type="NCBI Taxonomy" id="1411642"/>
    <lineage>
        <taxon>Eukaryota</taxon>
        <taxon>Viridiplantae</taxon>
        <taxon>Chlorophyta</taxon>
        <taxon>Pyramimonadophyceae</taxon>
        <taxon>Pyramimonadales</taxon>
        <taxon>Pyramimonadaceae</taxon>
        <taxon>Pyramimonas</taxon>
        <taxon>Pyramimonas incertae sedis</taxon>
    </lineage>
</organism>
<dbReference type="SUPFAM" id="SSF52821">
    <property type="entry name" value="Rhodanese/Cell cycle control phosphatase"/>
    <property type="match status" value="1"/>
</dbReference>
<dbReference type="GO" id="GO:0009507">
    <property type="term" value="C:chloroplast"/>
    <property type="evidence" value="ECO:0007669"/>
    <property type="project" value="TreeGrafter"/>
</dbReference>
<reference evidence="2" key="1">
    <citation type="submission" date="2021-01" db="EMBL/GenBank/DDBJ databases">
        <authorList>
            <person name="Corre E."/>
            <person name="Pelletier E."/>
            <person name="Niang G."/>
            <person name="Scheremetjew M."/>
            <person name="Finn R."/>
            <person name="Kale V."/>
            <person name="Holt S."/>
            <person name="Cochrane G."/>
            <person name="Meng A."/>
            <person name="Brown T."/>
            <person name="Cohen L."/>
        </authorList>
    </citation>
    <scope>NUCLEOTIDE SEQUENCE</scope>
    <source>
        <strain evidence="2">CCMP722</strain>
    </source>
</reference>
<dbReference type="EMBL" id="HBFA01028652">
    <property type="protein sequence ID" value="CAD8679319.1"/>
    <property type="molecule type" value="Transcribed_RNA"/>
</dbReference>
<dbReference type="SMART" id="SM00450">
    <property type="entry name" value="RHOD"/>
    <property type="match status" value="1"/>
</dbReference>
<sequence>MASIAVSSVGPSVRVSVAKASSSKCATRPCAIRSSQSSFLSAGKASLTVRKTRTCVSRSSKHVTRMEALHYWDGPGGMQFFLRDEKNILTDATIFPEDVLPEMEKGLIVLDVREPQDFEDYRIESALNVPLYVALQVTDVKSLFKRAVYFTNGMVGSQLNADFMKQVQEAIPDKDARIGVICGSGGTVEASSTAGLEGKKSRSLITMYRLIKEGGYTNVNHIDGGMRGWCAKGLPNVGEDTEAWVKKASAMP</sequence>
<dbReference type="CDD" id="cd00158">
    <property type="entry name" value="RHOD"/>
    <property type="match status" value="1"/>
</dbReference>
<gene>
    <name evidence="2" type="ORF">POBO1169_LOCUS14499</name>
</gene>
<dbReference type="InterPro" id="IPR036873">
    <property type="entry name" value="Rhodanese-like_dom_sf"/>
</dbReference>
<dbReference type="AlphaFoldDB" id="A0A7S0RJQ9"/>
<dbReference type="PROSITE" id="PS50206">
    <property type="entry name" value="RHODANESE_3"/>
    <property type="match status" value="1"/>
</dbReference>
<evidence type="ECO:0000259" key="1">
    <source>
        <dbReference type="PROSITE" id="PS50206"/>
    </source>
</evidence>
<dbReference type="Pfam" id="PF00581">
    <property type="entry name" value="Rhodanese"/>
    <property type="match status" value="1"/>
</dbReference>